<proteinExistence type="predicted"/>
<reference evidence="3" key="1">
    <citation type="submission" date="2021-02" db="EMBL/GenBank/DDBJ databases">
        <authorList>
            <person name="Nowell W R."/>
        </authorList>
    </citation>
    <scope>NUCLEOTIDE SEQUENCE</scope>
</reference>
<gene>
    <name evidence="2" type="ORF">OVA965_LOCUS4341</name>
    <name evidence="3" type="ORF">TMI583_LOCUS4339</name>
</gene>
<dbReference type="PANTHER" id="PTHR24559">
    <property type="entry name" value="TRANSPOSON TY3-I GAG-POL POLYPROTEIN"/>
    <property type="match status" value="1"/>
</dbReference>
<dbReference type="InterPro" id="IPR053134">
    <property type="entry name" value="RNA-dir_DNA_polymerase"/>
</dbReference>
<dbReference type="InterPro" id="IPR043128">
    <property type="entry name" value="Rev_trsase/Diguanyl_cyclase"/>
</dbReference>
<dbReference type="Pfam" id="PF00078">
    <property type="entry name" value="RVT_1"/>
    <property type="match status" value="1"/>
</dbReference>
<dbReference type="Proteomes" id="UP000682733">
    <property type="component" value="Unassembled WGS sequence"/>
</dbReference>
<evidence type="ECO:0000313" key="2">
    <source>
        <dbReference type="EMBL" id="CAF0795082.1"/>
    </source>
</evidence>
<evidence type="ECO:0000313" key="4">
    <source>
        <dbReference type="Proteomes" id="UP000682733"/>
    </source>
</evidence>
<feature type="domain" description="Reverse transcriptase" evidence="1">
    <location>
        <begin position="77"/>
        <end position="175"/>
    </location>
</feature>
<dbReference type="Gene3D" id="3.30.70.270">
    <property type="match status" value="1"/>
</dbReference>
<dbReference type="EMBL" id="CAJNOK010001129">
    <property type="protein sequence ID" value="CAF0795082.1"/>
    <property type="molecule type" value="Genomic_DNA"/>
</dbReference>
<sequence>MYRYREFLIRYRDSFIIPPCDITDDSDNDILPNSLTINKSSEIIGPTYLDTLNKNYIYYLIKRASIFSPLFRSFLFNRLNICCPLLHKSQFLNHMNSIKKSSSSISCFIQGRTAEYYTTIDFKSGYFQVGLDTKDHPKTAFSARDQHYQFTVLLQGVINDPPAFQRIVGQILRPTR</sequence>
<protein>
    <recommendedName>
        <fullName evidence="1">Reverse transcriptase domain-containing protein</fullName>
    </recommendedName>
</protein>
<dbReference type="EMBL" id="CAJOBA010001129">
    <property type="protein sequence ID" value="CAF3578019.1"/>
    <property type="molecule type" value="Genomic_DNA"/>
</dbReference>
<dbReference type="AlphaFoldDB" id="A0A8S2GY58"/>
<evidence type="ECO:0000259" key="1">
    <source>
        <dbReference type="Pfam" id="PF00078"/>
    </source>
</evidence>
<evidence type="ECO:0000313" key="3">
    <source>
        <dbReference type="EMBL" id="CAF3578019.1"/>
    </source>
</evidence>
<organism evidence="3 4">
    <name type="scientific">Didymodactylos carnosus</name>
    <dbReference type="NCBI Taxonomy" id="1234261"/>
    <lineage>
        <taxon>Eukaryota</taxon>
        <taxon>Metazoa</taxon>
        <taxon>Spiralia</taxon>
        <taxon>Gnathifera</taxon>
        <taxon>Rotifera</taxon>
        <taxon>Eurotatoria</taxon>
        <taxon>Bdelloidea</taxon>
        <taxon>Philodinida</taxon>
        <taxon>Philodinidae</taxon>
        <taxon>Didymodactylos</taxon>
    </lineage>
</organism>
<dbReference type="InterPro" id="IPR043502">
    <property type="entry name" value="DNA/RNA_pol_sf"/>
</dbReference>
<dbReference type="InterPro" id="IPR000477">
    <property type="entry name" value="RT_dom"/>
</dbReference>
<dbReference type="Gene3D" id="3.10.10.10">
    <property type="entry name" value="HIV Type 1 Reverse Transcriptase, subunit A, domain 1"/>
    <property type="match status" value="1"/>
</dbReference>
<accession>A0A8S2GY58</accession>
<comment type="caution">
    <text evidence="3">The sequence shown here is derived from an EMBL/GenBank/DDBJ whole genome shotgun (WGS) entry which is preliminary data.</text>
</comment>
<name>A0A8S2GY58_9BILA</name>
<dbReference type="SUPFAM" id="SSF56672">
    <property type="entry name" value="DNA/RNA polymerases"/>
    <property type="match status" value="1"/>
</dbReference>
<dbReference type="PANTHER" id="PTHR24559:SF444">
    <property type="entry name" value="REVERSE TRANSCRIPTASE DOMAIN-CONTAINING PROTEIN"/>
    <property type="match status" value="1"/>
</dbReference>
<dbReference type="Proteomes" id="UP000677228">
    <property type="component" value="Unassembled WGS sequence"/>
</dbReference>